<evidence type="ECO:0000313" key="1">
    <source>
        <dbReference type="EMBL" id="CAJ0818048.1"/>
    </source>
</evidence>
<organism evidence="1 2">
    <name type="scientific">Ralstonia flaminis</name>
    <dbReference type="NCBI Taxonomy" id="3058597"/>
    <lineage>
        <taxon>Bacteria</taxon>
        <taxon>Pseudomonadati</taxon>
        <taxon>Pseudomonadota</taxon>
        <taxon>Betaproteobacteria</taxon>
        <taxon>Burkholderiales</taxon>
        <taxon>Burkholderiaceae</taxon>
        <taxon>Ralstonia</taxon>
    </lineage>
</organism>
<keyword evidence="2" id="KW-1185">Reference proteome</keyword>
<accession>A0ABM9K761</accession>
<proteinExistence type="predicted"/>
<evidence type="ECO:0000313" key="2">
    <source>
        <dbReference type="Proteomes" id="UP001189757"/>
    </source>
</evidence>
<comment type="caution">
    <text evidence="1">The sequence shown here is derived from an EMBL/GenBank/DDBJ whole genome shotgun (WGS) entry which is preliminary data.</text>
</comment>
<gene>
    <name evidence="1" type="ORF">LMG18101_03476</name>
</gene>
<dbReference type="EMBL" id="CATZLL010000011">
    <property type="protein sequence ID" value="CAJ0818048.1"/>
    <property type="molecule type" value="Genomic_DNA"/>
</dbReference>
<protein>
    <submittedName>
        <fullName evidence="1">Uncharacterized protein</fullName>
    </submittedName>
</protein>
<dbReference type="Proteomes" id="UP001189757">
    <property type="component" value="Unassembled WGS sequence"/>
</dbReference>
<sequence>MNQARFCTTPCPFPRVAFDPTCCESTDEILRAYAVLFWFNLYLRCPEFPTADGMFPRHPVVRQAYLQVHARVFSHWAAAANRIGVTTAQFREVCVNVLASWLGPDDPLRACRSRASVLSDYPQLDLD</sequence>
<dbReference type="RefSeq" id="WP_316681761.1">
    <property type="nucleotide sequence ID" value="NZ_CATZLL010000011.1"/>
</dbReference>
<reference evidence="1 2" key="1">
    <citation type="submission" date="2023-07" db="EMBL/GenBank/DDBJ databases">
        <authorList>
            <person name="Peeters C."/>
        </authorList>
    </citation>
    <scope>NUCLEOTIDE SEQUENCE [LARGE SCALE GENOMIC DNA]</scope>
    <source>
        <strain evidence="1 2">LMG 18101</strain>
    </source>
</reference>
<name>A0ABM9K761_9RALS</name>